<protein>
    <submittedName>
        <fullName evidence="2">Uncharacterized protein</fullName>
    </submittedName>
</protein>
<sequence>MRKAILEGLDVKFAKIPLPPFAGAPMLRQGLPPPHCLPAMNLPSNRGGTSLRQRPISSRGGQLQVAGVVVGSWGANYGFQPNMRQVIPAGGFASQGRGRGTGNYQSYGRGRGQNRKPGPPTFPVNTRRGQQANKKRNTNKPNKGQKPQGLSLTVKTESGRSKSYLTYLQM</sequence>
<name>A0ABQ9IXR4_9CUCU</name>
<feature type="region of interest" description="Disordered" evidence="1">
    <location>
        <begin position="90"/>
        <end position="156"/>
    </location>
</feature>
<evidence type="ECO:0000256" key="1">
    <source>
        <dbReference type="SAM" id="MobiDB-lite"/>
    </source>
</evidence>
<feature type="region of interest" description="Disordered" evidence="1">
    <location>
        <begin position="35"/>
        <end position="58"/>
    </location>
</feature>
<dbReference type="Proteomes" id="UP001162164">
    <property type="component" value="Unassembled WGS sequence"/>
</dbReference>
<evidence type="ECO:0000313" key="2">
    <source>
        <dbReference type="EMBL" id="KAJ8968432.1"/>
    </source>
</evidence>
<gene>
    <name evidence="2" type="ORF">NQ317_006124</name>
</gene>
<feature type="compositionally biased region" description="Polar residues" evidence="1">
    <location>
        <begin position="123"/>
        <end position="132"/>
    </location>
</feature>
<accession>A0ABQ9IXR4</accession>
<evidence type="ECO:0000313" key="3">
    <source>
        <dbReference type="Proteomes" id="UP001162164"/>
    </source>
</evidence>
<proteinExistence type="predicted"/>
<reference evidence="2" key="1">
    <citation type="journal article" date="2023" name="Insect Mol. Biol.">
        <title>Genome sequencing provides insights into the evolution of gene families encoding plant cell wall-degrading enzymes in longhorned beetles.</title>
        <authorList>
            <person name="Shin N.R."/>
            <person name="Okamura Y."/>
            <person name="Kirsch R."/>
            <person name="Pauchet Y."/>
        </authorList>
    </citation>
    <scope>NUCLEOTIDE SEQUENCE</scope>
    <source>
        <strain evidence="2">MMC_N1</strain>
    </source>
</reference>
<comment type="caution">
    <text evidence="2">The sequence shown here is derived from an EMBL/GenBank/DDBJ whole genome shotgun (WGS) entry which is preliminary data.</text>
</comment>
<dbReference type="EMBL" id="JAPWTJ010001996">
    <property type="protein sequence ID" value="KAJ8968432.1"/>
    <property type="molecule type" value="Genomic_DNA"/>
</dbReference>
<keyword evidence="3" id="KW-1185">Reference proteome</keyword>
<organism evidence="2 3">
    <name type="scientific">Molorchus minor</name>
    <dbReference type="NCBI Taxonomy" id="1323400"/>
    <lineage>
        <taxon>Eukaryota</taxon>
        <taxon>Metazoa</taxon>
        <taxon>Ecdysozoa</taxon>
        <taxon>Arthropoda</taxon>
        <taxon>Hexapoda</taxon>
        <taxon>Insecta</taxon>
        <taxon>Pterygota</taxon>
        <taxon>Neoptera</taxon>
        <taxon>Endopterygota</taxon>
        <taxon>Coleoptera</taxon>
        <taxon>Polyphaga</taxon>
        <taxon>Cucujiformia</taxon>
        <taxon>Chrysomeloidea</taxon>
        <taxon>Cerambycidae</taxon>
        <taxon>Lamiinae</taxon>
        <taxon>Monochamini</taxon>
        <taxon>Molorchus</taxon>
    </lineage>
</organism>
<feature type="compositionally biased region" description="Polar residues" evidence="1">
    <location>
        <begin position="42"/>
        <end position="56"/>
    </location>
</feature>